<evidence type="ECO:0000256" key="24">
    <source>
        <dbReference type="ARBA" id="ARBA00031597"/>
    </source>
</evidence>
<dbReference type="InterPro" id="IPR047871">
    <property type="entry name" value="K_chnl_Slo-like"/>
</dbReference>
<keyword evidence="8" id="KW-0479">Metal-binding</keyword>
<evidence type="ECO:0000256" key="19">
    <source>
        <dbReference type="ARBA" id="ARBA00029583"/>
    </source>
</evidence>
<dbReference type="Gene3D" id="1.10.287.70">
    <property type="match status" value="1"/>
</dbReference>
<feature type="region of interest" description="Disordered" evidence="28">
    <location>
        <begin position="1113"/>
        <end position="1181"/>
    </location>
</feature>
<feature type="domain" description="RCK N-terminal" evidence="30">
    <location>
        <begin position="391"/>
        <end position="533"/>
    </location>
</feature>
<dbReference type="AlphaFoldDB" id="A0A663N7D4"/>
<evidence type="ECO:0000256" key="26">
    <source>
        <dbReference type="ARBA" id="ARBA00033447"/>
    </source>
</evidence>
<evidence type="ECO:0000256" key="13">
    <source>
        <dbReference type="ARBA" id="ARBA00022958"/>
    </source>
</evidence>
<evidence type="ECO:0000256" key="2">
    <source>
        <dbReference type="ARBA" id="ARBA00008648"/>
    </source>
</evidence>
<dbReference type="FunFam" id="3.40.50.720:FF:000005">
    <property type="entry name" value="calcium-activated potassium channel subunit alpha-1 isoform X6"/>
    <property type="match status" value="1"/>
</dbReference>
<dbReference type="GO" id="GO:0046872">
    <property type="term" value="F:metal ion binding"/>
    <property type="evidence" value="ECO:0007669"/>
    <property type="project" value="UniProtKB-KW"/>
</dbReference>
<comment type="catalytic activity">
    <reaction evidence="27">
        <text>K(+)(in) = K(+)(out)</text>
        <dbReference type="Rhea" id="RHEA:29463"/>
        <dbReference type="ChEBI" id="CHEBI:29103"/>
    </reaction>
</comment>
<gene>
    <name evidence="31" type="primary">KCNMA1</name>
</gene>
<comment type="similarity">
    <text evidence="2">Belongs to the potassium channel family. Calcium-activated (TC 1.A.1.3) subfamily. KCa1.1/KCNMA1 sub-subfamily.</text>
</comment>
<dbReference type="PANTHER" id="PTHR10027:SF40">
    <property type="entry name" value="CALCIUM-ACTIVATED POTASSIUM CHANNEL SUBUNIT ALPHA-1"/>
    <property type="match status" value="1"/>
</dbReference>
<evidence type="ECO:0000313" key="32">
    <source>
        <dbReference type="Proteomes" id="UP000472269"/>
    </source>
</evidence>
<evidence type="ECO:0000256" key="28">
    <source>
        <dbReference type="SAM" id="MobiDB-lite"/>
    </source>
</evidence>
<feature type="compositionally biased region" description="Low complexity" evidence="28">
    <location>
        <begin position="1113"/>
        <end position="1138"/>
    </location>
</feature>
<dbReference type="Ensembl" id="ENSACUT00000021704.1">
    <property type="protein sequence ID" value="ENSACUP00000020359.1"/>
    <property type="gene ID" value="ENSACUG00000010248.1"/>
</dbReference>
<evidence type="ECO:0000256" key="25">
    <source>
        <dbReference type="ARBA" id="ARBA00031999"/>
    </source>
</evidence>
<feature type="transmembrane region" description="Helical" evidence="29">
    <location>
        <begin position="351"/>
        <end position="369"/>
    </location>
</feature>
<dbReference type="PROSITE" id="PS51201">
    <property type="entry name" value="RCK_N"/>
    <property type="match status" value="2"/>
</dbReference>
<feature type="transmembrane region" description="Helical" evidence="29">
    <location>
        <begin position="321"/>
        <end position="339"/>
    </location>
</feature>
<dbReference type="SUPFAM" id="SSF51735">
    <property type="entry name" value="NAD(P)-binding Rossmann-fold domains"/>
    <property type="match status" value="1"/>
</dbReference>
<dbReference type="GO" id="GO:0060072">
    <property type="term" value="F:large conductance calcium-activated potassium channel activity"/>
    <property type="evidence" value="ECO:0007669"/>
    <property type="project" value="TreeGrafter"/>
</dbReference>
<dbReference type="GO" id="GO:0034702">
    <property type="term" value="C:monoatomic ion channel complex"/>
    <property type="evidence" value="ECO:0007669"/>
    <property type="project" value="UniProtKB-KW"/>
</dbReference>
<evidence type="ECO:0000256" key="17">
    <source>
        <dbReference type="ARBA" id="ARBA00023303"/>
    </source>
</evidence>
<dbReference type="PRINTS" id="PR01449">
    <property type="entry name" value="BKCHANNELA"/>
</dbReference>
<evidence type="ECO:0000256" key="6">
    <source>
        <dbReference type="ARBA" id="ARBA00022538"/>
    </source>
</evidence>
<keyword evidence="17" id="KW-0407">Ion channel</keyword>
<evidence type="ECO:0000256" key="9">
    <source>
        <dbReference type="ARBA" id="ARBA00022826"/>
    </source>
</evidence>
<dbReference type="InterPro" id="IPR003929">
    <property type="entry name" value="K_chnl_BK_asu"/>
</dbReference>
<feature type="transmembrane region" description="Helical" evidence="29">
    <location>
        <begin position="284"/>
        <end position="305"/>
    </location>
</feature>
<accession>A0A663N7D4</accession>
<dbReference type="Pfam" id="PF03493">
    <property type="entry name" value="BK_channel_a"/>
    <property type="match status" value="1"/>
</dbReference>
<evidence type="ECO:0000256" key="11">
    <source>
        <dbReference type="ARBA" id="ARBA00022842"/>
    </source>
</evidence>
<dbReference type="InterPro" id="IPR036291">
    <property type="entry name" value="NAD(P)-bd_dom_sf"/>
</dbReference>
<dbReference type="Pfam" id="PF22614">
    <property type="entry name" value="Slo-like_RCK"/>
    <property type="match status" value="2"/>
</dbReference>
<feature type="domain" description="RCK N-terminal" evidence="30">
    <location>
        <begin position="766"/>
        <end position="910"/>
    </location>
</feature>
<dbReference type="Pfam" id="PF00520">
    <property type="entry name" value="Ion_trans"/>
    <property type="match status" value="1"/>
</dbReference>
<evidence type="ECO:0000256" key="16">
    <source>
        <dbReference type="ARBA" id="ARBA00023136"/>
    </source>
</evidence>
<evidence type="ECO:0000256" key="27">
    <source>
        <dbReference type="ARBA" id="ARBA00034430"/>
    </source>
</evidence>
<dbReference type="SUPFAM" id="SSF81324">
    <property type="entry name" value="Voltage-gated potassium channels"/>
    <property type="match status" value="1"/>
</dbReference>
<evidence type="ECO:0000256" key="3">
    <source>
        <dbReference type="ARBA" id="ARBA00018044"/>
    </source>
</evidence>
<dbReference type="Proteomes" id="UP000472269">
    <property type="component" value="Unplaced"/>
</dbReference>
<dbReference type="FunFam" id="1.10.287.70:FF:000015">
    <property type="entry name" value="Calcium-activated potassium channel subunit alpha-1 isoform X7"/>
    <property type="match status" value="1"/>
</dbReference>
<reference evidence="31" key="2">
    <citation type="submission" date="2025-09" db="UniProtKB">
        <authorList>
            <consortium name="Ensembl"/>
        </authorList>
    </citation>
    <scope>IDENTIFICATION</scope>
</reference>
<protein>
    <recommendedName>
        <fullName evidence="3">Calcium-activated potassium channel subunit alpha-1</fullName>
    </recommendedName>
    <alternativeName>
        <fullName evidence="18">BK channel</fullName>
    </alternativeName>
    <alternativeName>
        <fullName evidence="22">BKCA alpha</fullName>
    </alternativeName>
    <alternativeName>
        <fullName evidence="20">Calcium-activated potassium channel, subfamily M subunit alpha-1</fullName>
    </alternativeName>
    <alternativeName>
        <fullName evidence="24">K(VCA)alpha</fullName>
    </alternativeName>
    <alternativeName>
        <fullName evidence="23">KCa1.1</fullName>
    </alternativeName>
    <alternativeName>
        <fullName evidence="25">Maxi K channel</fullName>
    </alternativeName>
    <alternativeName>
        <fullName evidence="19">Slo-alpha</fullName>
    </alternativeName>
    <alternativeName>
        <fullName evidence="21">Slo1</fullName>
    </alternativeName>
    <alternativeName>
        <fullName evidence="26">Slowpoke homolog</fullName>
    </alternativeName>
</protein>
<keyword evidence="11" id="KW-0460">Magnesium</keyword>
<organism evidence="31 32">
    <name type="scientific">Athene cunicularia</name>
    <name type="common">Burrowing owl</name>
    <name type="synonym">Speotyto cunicularia</name>
    <dbReference type="NCBI Taxonomy" id="194338"/>
    <lineage>
        <taxon>Eukaryota</taxon>
        <taxon>Metazoa</taxon>
        <taxon>Chordata</taxon>
        <taxon>Craniata</taxon>
        <taxon>Vertebrata</taxon>
        <taxon>Euteleostomi</taxon>
        <taxon>Archelosauria</taxon>
        <taxon>Archosauria</taxon>
        <taxon>Dinosauria</taxon>
        <taxon>Saurischia</taxon>
        <taxon>Theropoda</taxon>
        <taxon>Coelurosauria</taxon>
        <taxon>Aves</taxon>
        <taxon>Neognathae</taxon>
        <taxon>Neoaves</taxon>
        <taxon>Telluraves</taxon>
        <taxon>Strigiformes</taxon>
        <taxon>Strigidae</taxon>
        <taxon>Athene</taxon>
    </lineage>
</organism>
<evidence type="ECO:0000256" key="18">
    <source>
        <dbReference type="ARBA" id="ARBA00029579"/>
    </source>
</evidence>
<keyword evidence="14 29" id="KW-1133">Transmembrane helix</keyword>
<keyword evidence="16 29" id="KW-0472">Membrane</keyword>
<keyword evidence="5" id="KW-1003">Cell membrane</keyword>
<dbReference type="FunFam" id="3.40.50.720:FF:000098">
    <property type="entry name" value="calcium-activated potassium channel subunit alpha-1 isoform X3"/>
    <property type="match status" value="1"/>
</dbReference>
<dbReference type="InterPro" id="IPR005821">
    <property type="entry name" value="Ion_trans_dom"/>
</dbReference>
<evidence type="ECO:0000256" key="7">
    <source>
        <dbReference type="ARBA" id="ARBA00022692"/>
    </source>
</evidence>
<evidence type="ECO:0000256" key="15">
    <source>
        <dbReference type="ARBA" id="ARBA00023065"/>
    </source>
</evidence>
<name>A0A663N7D4_ATHCN</name>
<dbReference type="Pfam" id="PF21014">
    <property type="entry name" value="Slowpoke_C"/>
    <property type="match status" value="1"/>
</dbReference>
<sequence>PLSGGGGGSSSSTMANGSGGGGGIRMSNNINANNLNTDSSSSPVNVPKMDALIIPVTMEVPCDSRGQRMWWAFLASSMVTFFGGLFIILLWRTLKYLWTVCCHCGVKTKEAQKINGGGDTQADGACKPTDEKEENVAAEVGWMTSVKDWAGVMISAQTLTGRVLVVLVFALSIGALVIYFIDSSNPIESCQNFYKDFTLQIDMAFNVFFLLYFGLRFIAANDKLWFWLEVNSVVDFFTVPPVFVSVYLNRSWLGLRFLRALRLIQFSEILQFLNILKTSNSIKLVNLCSIFISTWLTAAGFIHLVENSGDPWENFQNNQPLTYWECVYLLMVTMSTVGYGDVYAKTTLGRLFMVFFILGGLAMFASYVPEIIELIGNRKKYGGSYSAVSGRKHIVVCGHITLESVSNFLKDFLHKDRDDVNVEIVFLHNISPNLELEALFKRHFTQVEFYQGSVLNPHDLARVKIESADACLILANKYCADPDAEDASNIMRVISIKNYHPKIRIITQMLQYHNKAHLLNIPSWNWKEGDDAICLAELKLGFIAQSCLAPGLSTMLANLFSMRSFIKIEEDTWQKYYLEGVANEMYTEYLSSAFVGLSFPAVCELVFAKLKLLMIAIEYKSEKRESSSILINPGNHVKIQEGTLGFFIASDAKEVKRAFFYCKACHDDITDPKRIKKCGCKRLEDEQPSTLSPKKKQRNGGMRNSPNSSPKLMRHDPLLIPGNEQIDNMDANVKKYDSTGMFHWCPAKDIEKVILTRSEAAMTVLSGHVVVCIFGDVKSALIGLRNLVMPLRASNFHYHELKHIVFVGSLEYLRREWETLHNFPKVSILPGTPLSRADLRAVNINLCDMCVILSANQNNIDDASLQDKECILASLNIKSMQFDDSIGVLQANSQGFTPPGMDRSSPDNSPVHGLLRQPSITTGANIPIITELVNDSNVQFLDQDDDDDPDTELYLTQPFACGTAFAVSVLDSLMSATYFNDNILTLIRTLVTGGATPELEALIAEENALRGGYSTPQTLANRDRCRVAQLALYDGPFADLGDGGCYGDLFCKALKTYNMLCFGIYRLRDAHLSTPSQCTKRYVITNPPYEFELVPTDLIFCLMQFDHNAGQSRASLSHSSHSSYSSSKKSSSVHSIPSTANRPNRTKTRDSREKQNATRMNRMGQAEKKWFTDEPDNAYPRNIQIKPMSTHMANQINQYKSTSSLIPPIREVEDEC</sequence>
<evidence type="ECO:0000256" key="1">
    <source>
        <dbReference type="ARBA" id="ARBA00004651"/>
    </source>
</evidence>
<evidence type="ECO:0000256" key="4">
    <source>
        <dbReference type="ARBA" id="ARBA00022448"/>
    </source>
</evidence>
<feature type="transmembrane region" description="Helical" evidence="29">
    <location>
        <begin position="201"/>
        <end position="219"/>
    </location>
</feature>
<evidence type="ECO:0000256" key="10">
    <source>
        <dbReference type="ARBA" id="ARBA00022837"/>
    </source>
</evidence>
<proteinExistence type="inferred from homology"/>
<keyword evidence="6" id="KW-0633">Potassium transport</keyword>
<dbReference type="InterPro" id="IPR048735">
    <property type="entry name" value="Slowpoke-like_C"/>
</dbReference>
<dbReference type="InterPro" id="IPR003148">
    <property type="entry name" value="RCK_N"/>
</dbReference>
<comment type="subcellular location">
    <subcellularLocation>
        <location evidence="1">Cell membrane</location>
        <topology evidence="1">Multi-pass membrane protein</topology>
    </subcellularLocation>
</comment>
<dbReference type="GO" id="GO:0045211">
    <property type="term" value="C:postsynaptic membrane"/>
    <property type="evidence" value="ECO:0007669"/>
    <property type="project" value="TreeGrafter"/>
</dbReference>
<dbReference type="PRINTS" id="PR00169">
    <property type="entry name" value="KCHANNEL"/>
</dbReference>
<feature type="transmembrane region" description="Helical" evidence="29">
    <location>
        <begin position="69"/>
        <end position="91"/>
    </location>
</feature>
<evidence type="ECO:0000256" key="22">
    <source>
        <dbReference type="ARBA" id="ARBA00030518"/>
    </source>
</evidence>
<keyword evidence="7 29" id="KW-0812">Transmembrane</keyword>
<evidence type="ECO:0000256" key="21">
    <source>
        <dbReference type="ARBA" id="ARBA00030326"/>
    </source>
</evidence>
<feature type="region of interest" description="Disordered" evidence="28">
    <location>
        <begin position="686"/>
        <end position="714"/>
    </location>
</feature>
<evidence type="ECO:0000256" key="29">
    <source>
        <dbReference type="SAM" id="Phobius"/>
    </source>
</evidence>
<evidence type="ECO:0000256" key="14">
    <source>
        <dbReference type="ARBA" id="ARBA00022989"/>
    </source>
</evidence>
<evidence type="ECO:0000313" key="31">
    <source>
        <dbReference type="Ensembl" id="ENSACUP00000020359.1"/>
    </source>
</evidence>
<feature type="transmembrane region" description="Helical" evidence="29">
    <location>
        <begin position="163"/>
        <end position="181"/>
    </location>
</feature>
<keyword evidence="12" id="KW-0851">Voltage-gated channel</keyword>
<keyword evidence="10" id="KW-0106">Calcium</keyword>
<keyword evidence="13" id="KW-0630">Potassium</keyword>
<dbReference type="Gene3D" id="3.40.50.720">
    <property type="entry name" value="NAD(P)-binding Rossmann-like Domain"/>
    <property type="match status" value="2"/>
</dbReference>
<keyword evidence="9" id="KW-0631">Potassium channel</keyword>
<keyword evidence="32" id="KW-1185">Reference proteome</keyword>
<evidence type="ECO:0000256" key="8">
    <source>
        <dbReference type="ARBA" id="ARBA00022723"/>
    </source>
</evidence>
<evidence type="ECO:0000256" key="12">
    <source>
        <dbReference type="ARBA" id="ARBA00022882"/>
    </source>
</evidence>
<keyword evidence="15" id="KW-0406">Ion transport</keyword>
<keyword evidence="4" id="KW-0813">Transport</keyword>
<evidence type="ECO:0000256" key="23">
    <source>
        <dbReference type="ARBA" id="ARBA00030652"/>
    </source>
</evidence>
<dbReference type="PANTHER" id="PTHR10027">
    <property type="entry name" value="CALCIUM-ACTIVATED POTASSIUM CHANNEL ALPHA CHAIN"/>
    <property type="match status" value="1"/>
</dbReference>
<reference evidence="31" key="1">
    <citation type="submission" date="2025-08" db="UniProtKB">
        <authorList>
            <consortium name="Ensembl"/>
        </authorList>
    </citation>
    <scope>IDENTIFICATION</scope>
</reference>
<evidence type="ECO:0000259" key="30">
    <source>
        <dbReference type="PROSITE" id="PS51201"/>
    </source>
</evidence>
<evidence type="ECO:0000256" key="20">
    <source>
        <dbReference type="ARBA" id="ARBA00030288"/>
    </source>
</evidence>
<evidence type="ECO:0000256" key="5">
    <source>
        <dbReference type="ARBA" id="ARBA00022475"/>
    </source>
</evidence>
<feature type="compositionally biased region" description="Basic and acidic residues" evidence="28">
    <location>
        <begin position="1147"/>
        <end position="1156"/>
    </location>
</feature>